<feature type="compositionally biased region" description="Basic and acidic residues" evidence="1">
    <location>
        <begin position="299"/>
        <end position="308"/>
    </location>
</feature>
<feature type="compositionally biased region" description="Basic residues" evidence="1">
    <location>
        <begin position="19"/>
        <end position="36"/>
    </location>
</feature>
<name>A0A6J4S494_9ACTN</name>
<feature type="region of interest" description="Disordered" evidence="1">
    <location>
        <begin position="1"/>
        <end position="46"/>
    </location>
</feature>
<accession>A0A6J4S494</accession>
<feature type="compositionally biased region" description="Basic and acidic residues" evidence="1">
    <location>
        <begin position="67"/>
        <end position="93"/>
    </location>
</feature>
<feature type="non-terminal residue" evidence="2">
    <location>
        <position position="1"/>
    </location>
</feature>
<feature type="compositionally biased region" description="Basic and acidic residues" evidence="1">
    <location>
        <begin position="410"/>
        <end position="426"/>
    </location>
</feature>
<sequence>GSDRPRPQSRPRAPDLAPGHRRRRRGRADPRQRRRRCECGGLPDAARSLRAVHVPGLALRTLRRARHADAPGRVRRRPGPDDRPVCRHPDPCPRHTGPVGHRHGRRPPRGLPARSAPALDRHLRLPRPCPVAVGPRPQPLYERGRPDPRRPGEPVPRADLAQGAAGPVRAPAADGQSGPRRARLRRGDVGAQADRGGRGPRLGRTRLGRRAAARPRPPARRGARRAESAVAHVGRRRRTQRPADGLPVHGRGVPGGGGASAAGRRGARRRGRGQGHSGDRARGAPVRRRTPGARAPRRGRGERADRWAVVRGLRTGPAQRRPDAAGAGPGLLPSERPARPQPAPRQRVPIAGPTPPGHRHLRYLARRAARVGGTDAALDRRGRMDHPRPARHDHLAARLVHRRAPAARRAVGERPAEGRRGGHDGSDGSDSTHSV</sequence>
<feature type="compositionally biased region" description="Basic residues" evidence="1">
    <location>
        <begin position="357"/>
        <end position="369"/>
    </location>
</feature>
<organism evidence="2">
    <name type="scientific">uncultured Solirubrobacterales bacterium</name>
    <dbReference type="NCBI Taxonomy" id="768556"/>
    <lineage>
        <taxon>Bacteria</taxon>
        <taxon>Bacillati</taxon>
        <taxon>Actinomycetota</taxon>
        <taxon>Thermoleophilia</taxon>
        <taxon>Solirubrobacterales</taxon>
        <taxon>environmental samples</taxon>
    </lineage>
</organism>
<reference evidence="2" key="1">
    <citation type="submission" date="2020-02" db="EMBL/GenBank/DDBJ databases">
        <authorList>
            <person name="Meier V. D."/>
        </authorList>
    </citation>
    <scope>NUCLEOTIDE SEQUENCE</scope>
    <source>
        <strain evidence="2">AVDCRST_MAG17</strain>
    </source>
</reference>
<dbReference type="EMBL" id="CADCVV010000034">
    <property type="protein sequence ID" value="CAA9485933.1"/>
    <property type="molecule type" value="Genomic_DNA"/>
</dbReference>
<feature type="compositionally biased region" description="Basic and acidic residues" evidence="1">
    <location>
        <begin position="142"/>
        <end position="152"/>
    </location>
</feature>
<feature type="compositionally biased region" description="Basic and acidic residues" evidence="1">
    <location>
        <begin position="377"/>
        <end position="396"/>
    </location>
</feature>
<proteinExistence type="predicted"/>
<feature type="compositionally biased region" description="Basic residues" evidence="1">
    <location>
        <begin position="201"/>
        <end position="223"/>
    </location>
</feature>
<gene>
    <name evidence="2" type="ORF">AVDCRST_MAG17-474</name>
</gene>
<feature type="compositionally biased region" description="Basic residues" evidence="1">
    <location>
        <begin position="285"/>
        <end position="298"/>
    </location>
</feature>
<evidence type="ECO:0000313" key="2">
    <source>
        <dbReference type="EMBL" id="CAA9485933.1"/>
    </source>
</evidence>
<feature type="non-terminal residue" evidence="2">
    <location>
        <position position="435"/>
    </location>
</feature>
<protein>
    <submittedName>
        <fullName evidence="2">Uncharacterized protein</fullName>
    </submittedName>
</protein>
<dbReference type="AlphaFoldDB" id="A0A6J4S494"/>
<evidence type="ECO:0000256" key="1">
    <source>
        <dbReference type="SAM" id="MobiDB-lite"/>
    </source>
</evidence>
<feature type="region of interest" description="Disordered" evidence="1">
    <location>
        <begin position="62"/>
        <end position="435"/>
    </location>
</feature>